<evidence type="ECO:0000256" key="9">
    <source>
        <dbReference type="ARBA" id="ARBA00023136"/>
    </source>
</evidence>
<evidence type="ECO:0000256" key="1">
    <source>
        <dbReference type="ARBA" id="ARBA00004571"/>
    </source>
</evidence>
<keyword evidence="10 11" id="KW-0998">Cell outer membrane</keyword>
<evidence type="ECO:0000256" key="13">
    <source>
        <dbReference type="SAM" id="SignalP"/>
    </source>
</evidence>
<gene>
    <name evidence="16" type="ORF">GP2143_10042</name>
</gene>
<keyword evidence="9 11" id="KW-0472">Membrane</keyword>
<evidence type="ECO:0000256" key="7">
    <source>
        <dbReference type="ARBA" id="ARBA00023065"/>
    </source>
</evidence>
<evidence type="ECO:0000256" key="12">
    <source>
        <dbReference type="RuleBase" id="RU003357"/>
    </source>
</evidence>
<keyword evidence="2 11" id="KW-0813">Transport</keyword>
<reference evidence="16 17" key="1">
    <citation type="journal article" date="2010" name="J. Bacteriol.">
        <title>Genome sequence of the oligotrophic marine Gammaproteobacterium HTCC2143, isolated from the Oregon Coast.</title>
        <authorList>
            <person name="Oh H.M."/>
            <person name="Kang I."/>
            <person name="Ferriera S."/>
            <person name="Giovannoni S.J."/>
            <person name="Cho J.C."/>
        </authorList>
    </citation>
    <scope>NUCLEOTIDE SEQUENCE [LARGE SCALE GENOMIC DNA]</scope>
    <source>
        <strain evidence="16 17">HTCC2143</strain>
    </source>
</reference>
<dbReference type="Pfam" id="PF00593">
    <property type="entry name" value="TonB_dep_Rec_b-barrel"/>
    <property type="match status" value="1"/>
</dbReference>
<evidence type="ECO:0000259" key="14">
    <source>
        <dbReference type="Pfam" id="PF00593"/>
    </source>
</evidence>
<dbReference type="InterPro" id="IPR012910">
    <property type="entry name" value="Plug_dom"/>
</dbReference>
<dbReference type="PROSITE" id="PS52016">
    <property type="entry name" value="TONB_DEPENDENT_REC_3"/>
    <property type="match status" value="1"/>
</dbReference>
<comment type="subcellular location">
    <subcellularLocation>
        <location evidence="1 11">Cell outer membrane</location>
        <topology evidence="1 11">Multi-pass membrane protein</topology>
    </subcellularLocation>
</comment>
<dbReference type="eggNOG" id="COG4771">
    <property type="taxonomic scope" value="Bacteria"/>
</dbReference>
<feature type="signal peptide" evidence="13">
    <location>
        <begin position="1"/>
        <end position="25"/>
    </location>
</feature>
<name>A0YDP5_9GAMM</name>
<evidence type="ECO:0000259" key="15">
    <source>
        <dbReference type="Pfam" id="PF07715"/>
    </source>
</evidence>
<evidence type="ECO:0000256" key="4">
    <source>
        <dbReference type="ARBA" id="ARBA00022496"/>
    </source>
</evidence>
<evidence type="ECO:0000256" key="3">
    <source>
        <dbReference type="ARBA" id="ARBA00022452"/>
    </source>
</evidence>
<keyword evidence="17" id="KW-1185">Reference proteome</keyword>
<evidence type="ECO:0000313" key="17">
    <source>
        <dbReference type="Proteomes" id="UP000004931"/>
    </source>
</evidence>
<proteinExistence type="inferred from homology"/>
<keyword evidence="4" id="KW-0410">Iron transport</keyword>
<dbReference type="InterPro" id="IPR000531">
    <property type="entry name" value="Beta-barrel_TonB"/>
</dbReference>
<feature type="domain" description="TonB-dependent receptor-like beta-barrel" evidence="14">
    <location>
        <begin position="285"/>
        <end position="707"/>
    </location>
</feature>
<dbReference type="PANTHER" id="PTHR32552:SF81">
    <property type="entry name" value="TONB-DEPENDENT OUTER MEMBRANE RECEPTOR"/>
    <property type="match status" value="1"/>
</dbReference>
<dbReference type="EMBL" id="AAVT01000005">
    <property type="protein sequence ID" value="EAW30929.1"/>
    <property type="molecule type" value="Genomic_DNA"/>
</dbReference>
<evidence type="ECO:0000256" key="10">
    <source>
        <dbReference type="ARBA" id="ARBA00023237"/>
    </source>
</evidence>
<evidence type="ECO:0000256" key="5">
    <source>
        <dbReference type="ARBA" id="ARBA00022692"/>
    </source>
</evidence>
<dbReference type="Gene3D" id="2.40.170.20">
    <property type="entry name" value="TonB-dependent receptor, beta-barrel domain"/>
    <property type="match status" value="1"/>
</dbReference>
<evidence type="ECO:0000256" key="6">
    <source>
        <dbReference type="ARBA" id="ARBA00023004"/>
    </source>
</evidence>
<accession>A0YDP5</accession>
<dbReference type="InterPro" id="IPR036942">
    <property type="entry name" value="Beta-barrel_TonB_sf"/>
</dbReference>
<protein>
    <submittedName>
        <fullName evidence="16">Putative TonB-dependent receptor protein</fullName>
    </submittedName>
</protein>
<keyword evidence="5 11" id="KW-0812">Transmembrane</keyword>
<sequence length="748" mass="81087">MKSKQSALSVAILASLLLASNASIAATLEEVVVTARKQAESLVDTPVAVSVLGAEFFEKSGFTTMTDVVKFVPGFDYSPTSSVRANGTRIRGIRTASYSEGFESSVAVVIDGVVMAREAAGFFDLYDIESVEVIKGPQGTLFGKNASAGVINVRTKQPEYEFSGGGDIMFGTYGERRIRGSVTGPLIDDTLAYRITGSTNENDGVIDNKYAGENDVNSKDTWSLRAKFLYEPTDQLSATLTLDTVKEDNKCCIATWRTSGDDIGLIGAAYTPNALQLQEALDLAGITAGAGNRSVAIFEDRINQESEANGVALQLSYDLGETQLTSITAWRDYYIDEFNEADQLSNTDLNNRNGTEADSEQISQEFRLTGNINDAVSYVAGLYYFNEDIDADGSIYVELGAFGLFNSRTRSIRSVETTNLAAFGEVNWDLTDKFTLIVGGRFSDEEKDATFSRMGTSIDPNLPFATLFSGDYIGAQNSEDTNFSGRVIGRYNITDNVNTYVAWSRGYKGPGFDVGDGANGAFANETGGLPFVDAEVPTLIEIGFKGWFLDNTLSVNTALFHQSTEDLQTIRALPNGGVSNLAIGEVVSDGFEADFMYLTPVEGLTITGSLTYLDVVYEEFLQEPELEGENFEGVPEWAYSLIANYDFQLGDGGWSGFARAEYSWQDDKNASTGNTERTLIEDYGLLNIRAGLTSPSKKYSATLAVENATDEDYPYWIGGSTFSALGSTATSQYLGPDRIVRLTLGAKF</sequence>
<evidence type="ECO:0000256" key="11">
    <source>
        <dbReference type="PROSITE-ProRule" id="PRU01360"/>
    </source>
</evidence>
<evidence type="ECO:0000256" key="8">
    <source>
        <dbReference type="ARBA" id="ARBA00023077"/>
    </source>
</evidence>
<dbReference type="SUPFAM" id="SSF56935">
    <property type="entry name" value="Porins"/>
    <property type="match status" value="1"/>
</dbReference>
<dbReference type="PANTHER" id="PTHR32552">
    <property type="entry name" value="FERRICHROME IRON RECEPTOR-RELATED"/>
    <property type="match status" value="1"/>
</dbReference>
<dbReference type="GO" id="GO:0006826">
    <property type="term" value="P:iron ion transport"/>
    <property type="evidence" value="ECO:0007669"/>
    <property type="project" value="UniProtKB-KW"/>
</dbReference>
<organism evidence="16 17">
    <name type="scientific">marine gamma proteobacterium HTCC2143</name>
    <dbReference type="NCBI Taxonomy" id="247633"/>
    <lineage>
        <taxon>Bacteria</taxon>
        <taxon>Pseudomonadati</taxon>
        <taxon>Pseudomonadota</taxon>
        <taxon>Gammaproteobacteria</taxon>
        <taxon>Cellvibrionales</taxon>
        <taxon>Spongiibacteraceae</taxon>
        <taxon>BD1-7 clade</taxon>
    </lineage>
</organism>
<feature type="chain" id="PRO_5002630693" evidence="13">
    <location>
        <begin position="26"/>
        <end position="748"/>
    </location>
</feature>
<keyword evidence="3 11" id="KW-1134">Transmembrane beta strand</keyword>
<dbReference type="OrthoDB" id="7051185at2"/>
<dbReference type="STRING" id="247633.GP2143_10042"/>
<dbReference type="AlphaFoldDB" id="A0YDP5"/>
<keyword evidence="6" id="KW-0408">Iron</keyword>
<feature type="domain" description="TonB-dependent receptor plug" evidence="15">
    <location>
        <begin position="42"/>
        <end position="150"/>
    </location>
</feature>
<keyword evidence="16" id="KW-0675">Receptor</keyword>
<dbReference type="Proteomes" id="UP000004931">
    <property type="component" value="Unassembled WGS sequence"/>
</dbReference>
<dbReference type="GO" id="GO:0009279">
    <property type="term" value="C:cell outer membrane"/>
    <property type="evidence" value="ECO:0007669"/>
    <property type="project" value="UniProtKB-SubCell"/>
</dbReference>
<keyword evidence="7" id="KW-0406">Ion transport</keyword>
<dbReference type="InterPro" id="IPR039426">
    <property type="entry name" value="TonB-dep_rcpt-like"/>
</dbReference>
<comment type="caution">
    <text evidence="16">The sequence shown here is derived from an EMBL/GenBank/DDBJ whole genome shotgun (WGS) entry which is preliminary data.</text>
</comment>
<evidence type="ECO:0000313" key="16">
    <source>
        <dbReference type="EMBL" id="EAW30929.1"/>
    </source>
</evidence>
<keyword evidence="8 12" id="KW-0798">TonB box</keyword>
<dbReference type="Pfam" id="PF07715">
    <property type="entry name" value="Plug"/>
    <property type="match status" value="1"/>
</dbReference>
<keyword evidence="13" id="KW-0732">Signal</keyword>
<evidence type="ECO:0000256" key="2">
    <source>
        <dbReference type="ARBA" id="ARBA00022448"/>
    </source>
</evidence>
<comment type="similarity">
    <text evidence="11 12">Belongs to the TonB-dependent receptor family.</text>
</comment>